<dbReference type="InterPro" id="IPR050197">
    <property type="entry name" value="Aldolase_class_II_sugar_metab"/>
</dbReference>
<evidence type="ECO:0000256" key="1">
    <source>
        <dbReference type="ARBA" id="ARBA00022723"/>
    </source>
</evidence>
<dbReference type="PANTHER" id="PTHR22789:SF0">
    <property type="entry name" value="3-OXO-TETRONATE 4-PHOSPHATE DECARBOXYLASE-RELATED"/>
    <property type="match status" value="1"/>
</dbReference>
<sequence length="213" mass="22525">MLLGEVREEIVDTCRRLSAAGLLPGTSGNVSVRAGDRVAVTPSGVDYSELTAELVGVHALDGTPVDAPLKPTSELPLHLAVYAAKETAAIVHTHSTAATVLSTLVDELPPIHYMIALFGGRVPVTPYATYGTRELADATVRALRESTACILGNHGTVATGHDLSTARTGAEYLEWLSELYLRATSAGTPRLLDAEEIARVAEKLSGYGQRPPR</sequence>
<feature type="domain" description="Class II aldolase/adducin N-terminal" evidence="3">
    <location>
        <begin position="8"/>
        <end position="181"/>
    </location>
</feature>
<dbReference type="EMBL" id="BAAABM010000022">
    <property type="protein sequence ID" value="GAA0339733.1"/>
    <property type="molecule type" value="Genomic_DNA"/>
</dbReference>
<dbReference type="Gene3D" id="3.40.225.10">
    <property type="entry name" value="Class II aldolase/adducin N-terminal domain"/>
    <property type="match status" value="1"/>
</dbReference>
<dbReference type="Pfam" id="PF00596">
    <property type="entry name" value="Aldolase_II"/>
    <property type="match status" value="1"/>
</dbReference>
<organism evidence="4 5">
    <name type="scientific">Actinoallomurus spadix</name>
    <dbReference type="NCBI Taxonomy" id="79912"/>
    <lineage>
        <taxon>Bacteria</taxon>
        <taxon>Bacillati</taxon>
        <taxon>Actinomycetota</taxon>
        <taxon>Actinomycetes</taxon>
        <taxon>Streptosporangiales</taxon>
        <taxon>Thermomonosporaceae</taxon>
        <taxon>Actinoallomurus</taxon>
    </lineage>
</organism>
<evidence type="ECO:0000256" key="2">
    <source>
        <dbReference type="ARBA" id="ARBA00023239"/>
    </source>
</evidence>
<accession>A0ABP3G8Z7</accession>
<evidence type="ECO:0000259" key="3">
    <source>
        <dbReference type="SMART" id="SM01007"/>
    </source>
</evidence>
<comment type="caution">
    <text evidence="4">The sequence shown here is derived from an EMBL/GenBank/DDBJ whole genome shotgun (WGS) entry which is preliminary data.</text>
</comment>
<protein>
    <submittedName>
        <fullName evidence="4">Class II aldolase/adducin family protein</fullName>
    </submittedName>
</protein>
<dbReference type="SMART" id="SM01007">
    <property type="entry name" value="Aldolase_II"/>
    <property type="match status" value="1"/>
</dbReference>
<keyword evidence="5" id="KW-1185">Reference proteome</keyword>
<dbReference type="RefSeq" id="WP_252809226.1">
    <property type="nucleotide sequence ID" value="NZ_BAAABM010000022.1"/>
</dbReference>
<dbReference type="InterPro" id="IPR036409">
    <property type="entry name" value="Aldolase_II/adducin_N_sf"/>
</dbReference>
<evidence type="ECO:0000313" key="5">
    <source>
        <dbReference type="Proteomes" id="UP001501822"/>
    </source>
</evidence>
<reference evidence="5" key="1">
    <citation type="journal article" date="2019" name="Int. J. Syst. Evol. Microbiol.">
        <title>The Global Catalogue of Microorganisms (GCM) 10K type strain sequencing project: providing services to taxonomists for standard genome sequencing and annotation.</title>
        <authorList>
            <consortium name="The Broad Institute Genomics Platform"/>
            <consortium name="The Broad Institute Genome Sequencing Center for Infectious Disease"/>
            <person name="Wu L."/>
            <person name="Ma J."/>
        </authorList>
    </citation>
    <scope>NUCLEOTIDE SEQUENCE [LARGE SCALE GENOMIC DNA]</scope>
    <source>
        <strain evidence="5">JCM 3146</strain>
    </source>
</reference>
<dbReference type="InterPro" id="IPR001303">
    <property type="entry name" value="Aldolase_II/adducin_N"/>
</dbReference>
<keyword evidence="2" id="KW-0456">Lyase</keyword>
<gene>
    <name evidence="4" type="ORF">GCM10010151_31710</name>
</gene>
<dbReference type="Proteomes" id="UP001501822">
    <property type="component" value="Unassembled WGS sequence"/>
</dbReference>
<evidence type="ECO:0000313" key="4">
    <source>
        <dbReference type="EMBL" id="GAA0339733.1"/>
    </source>
</evidence>
<keyword evidence="1" id="KW-0479">Metal-binding</keyword>
<name>A0ABP3G8Z7_9ACTN</name>
<dbReference type="SUPFAM" id="SSF53639">
    <property type="entry name" value="AraD/HMP-PK domain-like"/>
    <property type="match status" value="1"/>
</dbReference>
<proteinExistence type="predicted"/>
<dbReference type="PANTHER" id="PTHR22789">
    <property type="entry name" value="FUCULOSE PHOSPHATE ALDOLASE"/>
    <property type="match status" value="1"/>
</dbReference>